<dbReference type="Proteomes" id="UP000655208">
    <property type="component" value="Unassembled WGS sequence"/>
</dbReference>
<reference evidence="7" key="1">
    <citation type="journal article" date="2014" name="Int. J. Syst. Evol. Microbiol.">
        <title>Complete genome sequence of Corynebacterium casei LMG S-19264T (=DSM 44701T), isolated from a smear-ripened cheese.</title>
        <authorList>
            <consortium name="US DOE Joint Genome Institute (JGI-PGF)"/>
            <person name="Walter F."/>
            <person name="Albersmeier A."/>
            <person name="Kalinowski J."/>
            <person name="Ruckert C."/>
        </authorList>
    </citation>
    <scope>NUCLEOTIDE SEQUENCE</scope>
    <source>
        <strain evidence="7">CGMCC 4.7308</strain>
    </source>
</reference>
<feature type="transmembrane region" description="Helical" evidence="5">
    <location>
        <begin position="297"/>
        <end position="318"/>
    </location>
</feature>
<dbReference type="GO" id="GO:0022857">
    <property type="term" value="F:transmembrane transporter activity"/>
    <property type="evidence" value="ECO:0007669"/>
    <property type="project" value="InterPro"/>
</dbReference>
<evidence type="ECO:0000256" key="5">
    <source>
        <dbReference type="SAM" id="Phobius"/>
    </source>
</evidence>
<feature type="transmembrane region" description="Helical" evidence="5">
    <location>
        <begin position="165"/>
        <end position="185"/>
    </location>
</feature>
<dbReference type="RefSeq" id="WP_229673810.1">
    <property type="nucleotide sequence ID" value="NZ_BMNA01000002.1"/>
</dbReference>
<evidence type="ECO:0000256" key="1">
    <source>
        <dbReference type="ARBA" id="ARBA00004651"/>
    </source>
</evidence>
<dbReference type="InterPro" id="IPR020846">
    <property type="entry name" value="MFS_dom"/>
</dbReference>
<comment type="caution">
    <text evidence="7">The sequence shown here is derived from an EMBL/GenBank/DDBJ whole genome shotgun (WGS) entry which is preliminary data.</text>
</comment>
<feature type="transmembrane region" description="Helical" evidence="5">
    <location>
        <begin position="138"/>
        <end position="159"/>
    </location>
</feature>
<feature type="domain" description="Major facilitator superfamily (MFS) profile" evidence="6">
    <location>
        <begin position="11"/>
        <end position="379"/>
    </location>
</feature>
<dbReference type="PANTHER" id="PTHR23514:SF13">
    <property type="entry name" value="INNER MEMBRANE PROTEIN YBJJ"/>
    <property type="match status" value="1"/>
</dbReference>
<dbReference type="Gene3D" id="1.20.1250.20">
    <property type="entry name" value="MFS general substrate transporter like domains"/>
    <property type="match status" value="1"/>
</dbReference>
<name>A0A917SPG3_9ACTN</name>
<protein>
    <submittedName>
        <fullName evidence="7">MFS transporter</fullName>
    </submittedName>
</protein>
<evidence type="ECO:0000313" key="7">
    <source>
        <dbReference type="EMBL" id="GGL91071.1"/>
    </source>
</evidence>
<feature type="transmembrane region" description="Helical" evidence="5">
    <location>
        <begin position="235"/>
        <end position="261"/>
    </location>
</feature>
<evidence type="ECO:0000256" key="2">
    <source>
        <dbReference type="ARBA" id="ARBA00022692"/>
    </source>
</evidence>
<feature type="transmembrane region" description="Helical" evidence="5">
    <location>
        <begin position="348"/>
        <end position="375"/>
    </location>
</feature>
<evidence type="ECO:0000313" key="8">
    <source>
        <dbReference type="Proteomes" id="UP000655208"/>
    </source>
</evidence>
<dbReference type="InterPro" id="IPR036259">
    <property type="entry name" value="MFS_trans_sf"/>
</dbReference>
<evidence type="ECO:0000256" key="3">
    <source>
        <dbReference type="ARBA" id="ARBA00022989"/>
    </source>
</evidence>
<dbReference type="GO" id="GO:0005886">
    <property type="term" value="C:plasma membrane"/>
    <property type="evidence" value="ECO:0007669"/>
    <property type="project" value="UniProtKB-SubCell"/>
</dbReference>
<proteinExistence type="predicted"/>
<dbReference type="PANTHER" id="PTHR23514">
    <property type="entry name" value="BYPASS OF STOP CODON PROTEIN 6"/>
    <property type="match status" value="1"/>
</dbReference>
<dbReference type="Pfam" id="PF07690">
    <property type="entry name" value="MFS_1"/>
    <property type="match status" value="1"/>
</dbReference>
<keyword evidence="2 5" id="KW-0812">Transmembrane</keyword>
<evidence type="ECO:0000256" key="4">
    <source>
        <dbReference type="ARBA" id="ARBA00023136"/>
    </source>
</evidence>
<dbReference type="InterPro" id="IPR051788">
    <property type="entry name" value="MFS_Transporter"/>
</dbReference>
<dbReference type="PROSITE" id="PS50850">
    <property type="entry name" value="MFS"/>
    <property type="match status" value="1"/>
</dbReference>
<keyword evidence="8" id="KW-1185">Reference proteome</keyword>
<dbReference type="CDD" id="cd17393">
    <property type="entry name" value="MFS_MosC_like"/>
    <property type="match status" value="1"/>
</dbReference>
<keyword evidence="4 5" id="KW-0472">Membrane</keyword>
<feature type="transmembrane region" description="Helical" evidence="5">
    <location>
        <begin position="46"/>
        <end position="70"/>
    </location>
</feature>
<evidence type="ECO:0000259" key="6">
    <source>
        <dbReference type="PROSITE" id="PS50850"/>
    </source>
</evidence>
<gene>
    <name evidence="7" type="ORF">GCM10011594_08430</name>
</gene>
<dbReference type="InterPro" id="IPR011701">
    <property type="entry name" value="MFS"/>
</dbReference>
<feature type="transmembrane region" description="Helical" evidence="5">
    <location>
        <begin position="273"/>
        <end position="291"/>
    </location>
</feature>
<organism evidence="7 8">
    <name type="scientific">Nakamurella endophytica</name>
    <dbReference type="NCBI Taxonomy" id="1748367"/>
    <lineage>
        <taxon>Bacteria</taxon>
        <taxon>Bacillati</taxon>
        <taxon>Actinomycetota</taxon>
        <taxon>Actinomycetes</taxon>
        <taxon>Nakamurellales</taxon>
        <taxon>Nakamurellaceae</taxon>
        <taxon>Nakamurella</taxon>
    </lineage>
</organism>
<reference evidence="7" key="2">
    <citation type="submission" date="2020-09" db="EMBL/GenBank/DDBJ databases">
        <authorList>
            <person name="Sun Q."/>
            <person name="Zhou Y."/>
        </authorList>
    </citation>
    <scope>NUCLEOTIDE SEQUENCE</scope>
    <source>
        <strain evidence="7">CGMCC 4.7308</strain>
    </source>
</reference>
<accession>A0A917SPG3</accession>
<dbReference type="EMBL" id="BMNA01000002">
    <property type="protein sequence ID" value="GGL91071.1"/>
    <property type="molecule type" value="Genomic_DNA"/>
</dbReference>
<feature type="transmembrane region" description="Helical" evidence="5">
    <location>
        <begin position="325"/>
        <end position="342"/>
    </location>
</feature>
<sequence length="403" mass="40969">MNYFPTAPRAQRASVALQFFAMGTTTGSWAARIPTVRAQIGLSDAQWGLAALASTAGSLISLLTVMYLVGRVGPRRMACAGVLLLLLNAPLLAGSTHPAALVQGLLVQGLATGLLAPSMNAQAVEVERSYGRRIMSSFHACFSVGQLAGGVFGALAAGAGMSPRAQLVVSSAVLLVLLLAGYRTLPADPPRVAGGRRREARRVTPQLALLAVIALLASVNEGAAVQWSAQYTSGYLAAGASVGAVTFTTFSVAMAVARTVGDRLLNRLGPSRFVLLSELVVASGMAVGLATGTVWGALLGFAALGIGSACVVPTLMGLAGQQPGIPTAVGVSVVSLGQWPAILLGPPLVGGIAGLVGLRAALYALVVAAVVIVLLTRRMRVPSRDEHTVASRALADRGAAEPA</sequence>
<feature type="transmembrane region" description="Helical" evidence="5">
    <location>
        <begin position="206"/>
        <end position="229"/>
    </location>
</feature>
<keyword evidence="3 5" id="KW-1133">Transmembrane helix</keyword>
<dbReference type="SUPFAM" id="SSF103473">
    <property type="entry name" value="MFS general substrate transporter"/>
    <property type="match status" value="1"/>
</dbReference>
<dbReference type="AlphaFoldDB" id="A0A917SPG3"/>
<comment type="subcellular location">
    <subcellularLocation>
        <location evidence="1">Cell membrane</location>
        <topology evidence="1">Multi-pass membrane protein</topology>
    </subcellularLocation>
</comment>